<protein>
    <submittedName>
        <fullName evidence="2">Uncharacterized protein</fullName>
    </submittedName>
</protein>
<keyword evidence="1" id="KW-1133">Transmembrane helix</keyword>
<sequence>MKIKDCIFPRIYNHILHLVLFIFNIIFTHVLFVKNSFILLGTRYITRIVPVYWHNISLTKMSTMGCSISVRPCCCCCIPCLCCDCGSPPPRNVVHHVVQAPPQPTIIVNQPPPPYR</sequence>
<dbReference type="AlphaFoldDB" id="A0A0N1PFD6"/>
<keyword evidence="1" id="KW-0812">Transmembrane</keyword>
<dbReference type="Proteomes" id="UP000053268">
    <property type="component" value="Unassembled WGS sequence"/>
</dbReference>
<evidence type="ECO:0000313" key="2">
    <source>
        <dbReference type="EMBL" id="KPJ05851.1"/>
    </source>
</evidence>
<evidence type="ECO:0000256" key="1">
    <source>
        <dbReference type="SAM" id="Phobius"/>
    </source>
</evidence>
<proteinExistence type="predicted"/>
<keyword evidence="1" id="KW-0472">Membrane</keyword>
<reference evidence="2 3" key="1">
    <citation type="journal article" date="2015" name="Nat. Commun.">
        <title>Outbred genome sequencing and CRISPR/Cas9 gene editing in butterflies.</title>
        <authorList>
            <person name="Li X."/>
            <person name="Fan D."/>
            <person name="Zhang W."/>
            <person name="Liu G."/>
            <person name="Zhang L."/>
            <person name="Zhao L."/>
            <person name="Fang X."/>
            <person name="Chen L."/>
            <person name="Dong Y."/>
            <person name="Chen Y."/>
            <person name="Ding Y."/>
            <person name="Zhao R."/>
            <person name="Feng M."/>
            <person name="Zhu Y."/>
            <person name="Feng Y."/>
            <person name="Jiang X."/>
            <person name="Zhu D."/>
            <person name="Xiang H."/>
            <person name="Feng X."/>
            <person name="Li S."/>
            <person name="Wang J."/>
            <person name="Zhang G."/>
            <person name="Kronforst M.R."/>
            <person name="Wang W."/>
        </authorList>
    </citation>
    <scope>NUCLEOTIDE SEQUENCE [LARGE SCALE GENOMIC DNA]</scope>
    <source>
        <strain evidence="2">Ya'a_city_454_Px</strain>
        <tissue evidence="2">Whole body</tissue>
    </source>
</reference>
<feature type="transmembrane region" description="Helical" evidence="1">
    <location>
        <begin position="12"/>
        <end position="32"/>
    </location>
</feature>
<keyword evidence="3" id="KW-1185">Reference proteome</keyword>
<name>A0A0N1PFD6_PAPXU</name>
<evidence type="ECO:0000313" key="3">
    <source>
        <dbReference type="Proteomes" id="UP000053268"/>
    </source>
</evidence>
<dbReference type="EMBL" id="KQ458509">
    <property type="protein sequence ID" value="KPJ05851.1"/>
    <property type="molecule type" value="Genomic_DNA"/>
</dbReference>
<organism evidence="2 3">
    <name type="scientific">Papilio xuthus</name>
    <name type="common">Asian swallowtail butterfly</name>
    <dbReference type="NCBI Taxonomy" id="66420"/>
    <lineage>
        <taxon>Eukaryota</taxon>
        <taxon>Metazoa</taxon>
        <taxon>Ecdysozoa</taxon>
        <taxon>Arthropoda</taxon>
        <taxon>Hexapoda</taxon>
        <taxon>Insecta</taxon>
        <taxon>Pterygota</taxon>
        <taxon>Neoptera</taxon>
        <taxon>Endopterygota</taxon>
        <taxon>Lepidoptera</taxon>
        <taxon>Glossata</taxon>
        <taxon>Ditrysia</taxon>
        <taxon>Papilionoidea</taxon>
        <taxon>Papilionidae</taxon>
        <taxon>Papilioninae</taxon>
        <taxon>Papilio</taxon>
    </lineage>
</organism>
<accession>A0A0N1PFD6</accession>
<gene>
    <name evidence="2" type="ORF">RR46_00174</name>
</gene>